<dbReference type="PRINTS" id="PR00449">
    <property type="entry name" value="RASTRNSFRMNG"/>
</dbReference>
<dbReference type="NCBIfam" id="TIGR00231">
    <property type="entry name" value="small_GTP"/>
    <property type="match status" value="1"/>
</dbReference>
<dbReference type="GO" id="GO:0003925">
    <property type="term" value="F:G protein activity"/>
    <property type="evidence" value="ECO:0007669"/>
    <property type="project" value="UniProtKB-EC"/>
</dbReference>
<dbReference type="InterPro" id="IPR027417">
    <property type="entry name" value="P-loop_NTPase"/>
</dbReference>
<evidence type="ECO:0000256" key="7">
    <source>
        <dbReference type="ARBA" id="ARBA00022801"/>
    </source>
</evidence>
<dbReference type="EC" id="3.6.5.2" evidence="4"/>
<keyword evidence="8" id="KW-0460">Magnesium</keyword>
<dbReference type="VEuPathDB" id="AmoebaDB:EHI7A_199770"/>
<dbReference type="SUPFAM" id="SSF52540">
    <property type="entry name" value="P-loop containing nucleoside triphosphate hydrolases"/>
    <property type="match status" value="1"/>
</dbReference>
<dbReference type="OMA" id="FRRTHSK"/>
<evidence type="ECO:0000256" key="5">
    <source>
        <dbReference type="ARBA" id="ARBA00022723"/>
    </source>
</evidence>
<accession>A0A5K1VTH2</accession>
<evidence type="ECO:0000256" key="10">
    <source>
        <dbReference type="ARBA" id="ARBA00023212"/>
    </source>
</evidence>
<organism evidence="11 12">
    <name type="scientific">Entamoeba histolytica</name>
    <dbReference type="NCBI Taxonomy" id="5759"/>
    <lineage>
        <taxon>Eukaryota</taxon>
        <taxon>Amoebozoa</taxon>
        <taxon>Evosea</taxon>
        <taxon>Archamoebae</taxon>
        <taxon>Mastigamoebida</taxon>
        <taxon>Entamoebidae</taxon>
        <taxon>Entamoeba</taxon>
    </lineage>
</organism>
<evidence type="ECO:0000256" key="3">
    <source>
        <dbReference type="ARBA" id="ARBA00010142"/>
    </source>
</evidence>
<evidence type="ECO:0000256" key="6">
    <source>
        <dbReference type="ARBA" id="ARBA00022741"/>
    </source>
</evidence>
<proteinExistence type="inferred from homology"/>
<keyword evidence="7" id="KW-0378">Hydrolase</keyword>
<dbReference type="Gene3D" id="3.40.50.300">
    <property type="entry name" value="P-loop containing nucleotide triphosphate hydrolases"/>
    <property type="match status" value="1"/>
</dbReference>
<comment type="subcellular location">
    <subcellularLocation>
        <location evidence="2">Cytoplasm</location>
        <location evidence="2">Cytoskeleton</location>
    </subcellularLocation>
</comment>
<dbReference type="GO" id="GO:0007264">
    <property type="term" value="P:small GTPase-mediated signal transduction"/>
    <property type="evidence" value="ECO:0007669"/>
    <property type="project" value="InterPro"/>
</dbReference>
<keyword evidence="10" id="KW-0206">Cytoskeleton</keyword>
<dbReference type="InterPro" id="IPR005225">
    <property type="entry name" value="Small_GTP-bd"/>
</dbReference>
<evidence type="ECO:0000256" key="8">
    <source>
        <dbReference type="ARBA" id="ARBA00022842"/>
    </source>
</evidence>
<comment type="similarity">
    <text evidence="3">Belongs to the small GTPase superfamily. Rho family.</text>
</comment>
<dbReference type="GO" id="GO:0046872">
    <property type="term" value="F:metal ion binding"/>
    <property type="evidence" value="ECO:0007669"/>
    <property type="project" value="UniProtKB-KW"/>
</dbReference>
<dbReference type="InterPro" id="IPR001806">
    <property type="entry name" value="Small_GTPase"/>
</dbReference>
<keyword evidence="6" id="KW-0547">Nucleotide-binding</keyword>
<evidence type="ECO:0000256" key="9">
    <source>
        <dbReference type="ARBA" id="ARBA00023134"/>
    </source>
</evidence>
<evidence type="ECO:0000256" key="4">
    <source>
        <dbReference type="ARBA" id="ARBA00011984"/>
    </source>
</evidence>
<dbReference type="InterPro" id="IPR003578">
    <property type="entry name" value="Small_GTPase_Rho"/>
</dbReference>
<keyword evidence="10" id="KW-0963">Cytoplasm</keyword>
<name>A0A5K1VTH2_ENTHI</name>
<dbReference type="VEuPathDB" id="AmoebaDB:EHI5A_041210"/>
<dbReference type="SMART" id="SM00175">
    <property type="entry name" value="RAB"/>
    <property type="match status" value="1"/>
</dbReference>
<protein>
    <recommendedName>
        <fullName evidence="4">small monomeric GTPase</fullName>
        <ecNumber evidence="4">3.6.5.2</ecNumber>
    </recommendedName>
</protein>
<dbReference type="GO" id="GO:0005856">
    <property type="term" value="C:cytoskeleton"/>
    <property type="evidence" value="ECO:0007669"/>
    <property type="project" value="UniProtKB-SubCell"/>
</dbReference>
<dbReference type="SMART" id="SM00173">
    <property type="entry name" value="RAS"/>
    <property type="match status" value="1"/>
</dbReference>
<comment type="cofactor">
    <cofactor evidence="1">
        <name>Mg(2+)</name>
        <dbReference type="ChEBI" id="CHEBI:18420"/>
    </cofactor>
</comment>
<evidence type="ECO:0000256" key="2">
    <source>
        <dbReference type="ARBA" id="ARBA00004245"/>
    </source>
</evidence>
<gene>
    <name evidence="11" type="ORF">CL6EHI_046630</name>
</gene>
<dbReference type="GO" id="GO:0005525">
    <property type="term" value="F:GTP binding"/>
    <property type="evidence" value="ECO:0007669"/>
    <property type="project" value="UniProtKB-KW"/>
</dbReference>
<evidence type="ECO:0000313" key="12">
    <source>
        <dbReference type="Proteomes" id="UP000078387"/>
    </source>
</evidence>
<dbReference type="AlphaFoldDB" id="A0A5K1VTH2"/>
<dbReference type="Pfam" id="PF00071">
    <property type="entry name" value="Ras"/>
    <property type="match status" value="1"/>
</dbReference>
<keyword evidence="5" id="KW-0479">Metal-binding</keyword>
<sequence length="197" mass="22558">MSVSTSVYYYLNIVVVGEPQCGKTSLLFAYIKNEFLDEFTATSYDEQPTLILYKSRQYLVSFVDSSGFNGEVNKPLRKTLYNNADFFIVCYAIDDPISLQKAENVWIPEIYSFKHDASIILVGTKSDLRDNSINHSPLIDHNNLLTKEDGYNVKRRTRCKLVAETSAKTKEGILEVFNGIYELAIFEQKKEKHCIIL</sequence>
<evidence type="ECO:0000256" key="1">
    <source>
        <dbReference type="ARBA" id="ARBA00001946"/>
    </source>
</evidence>
<keyword evidence="9" id="KW-0342">GTP-binding</keyword>
<evidence type="ECO:0000313" key="11">
    <source>
        <dbReference type="EMBL" id="GAT97397.1"/>
    </source>
</evidence>
<dbReference type="SMR" id="A0A5K1VTH2"/>
<dbReference type="VEuPathDB" id="AmoebaDB:EHI_046630"/>
<dbReference type="PROSITE" id="PS51420">
    <property type="entry name" value="RHO"/>
    <property type="match status" value="1"/>
</dbReference>
<reference evidence="11 12" key="1">
    <citation type="submission" date="2016-05" db="EMBL/GenBank/DDBJ databases">
        <title>First whole genome sequencing of Entamoeba histolytica HM1:IMSS-clone-6.</title>
        <authorList>
            <person name="Mukherjee Avik.K."/>
            <person name="Izumyama S."/>
            <person name="Nakada-Tsukui K."/>
            <person name="Nozaki T."/>
        </authorList>
    </citation>
    <scope>NUCLEOTIDE SEQUENCE [LARGE SCALE GENOMIC DNA]</scope>
    <source>
        <strain evidence="11 12">HM1:IMSS clone 6</strain>
    </source>
</reference>
<dbReference type="VEuPathDB" id="AmoebaDB:KM1_299520"/>
<dbReference type="PANTHER" id="PTHR24072">
    <property type="entry name" value="RHO FAMILY GTPASE"/>
    <property type="match status" value="1"/>
</dbReference>
<comment type="caution">
    <text evidence="11">The sequence shown here is derived from an EMBL/GenBank/DDBJ whole genome shotgun (WGS) entry which is preliminary data.</text>
</comment>
<dbReference type="CDD" id="cd00157">
    <property type="entry name" value="Rho"/>
    <property type="match status" value="1"/>
</dbReference>
<dbReference type="Proteomes" id="UP000078387">
    <property type="component" value="Unassembled WGS sequence"/>
</dbReference>
<dbReference type="PROSITE" id="PS51419">
    <property type="entry name" value="RAB"/>
    <property type="match status" value="1"/>
</dbReference>
<dbReference type="SMART" id="SM00174">
    <property type="entry name" value="RHO"/>
    <property type="match status" value="1"/>
</dbReference>
<dbReference type="EMBL" id="BDEQ01000001">
    <property type="protein sequence ID" value="GAT97397.1"/>
    <property type="molecule type" value="Genomic_DNA"/>
</dbReference>